<dbReference type="Proteomes" id="UP000091979">
    <property type="component" value="Unassembled WGS sequence"/>
</dbReference>
<reference evidence="1 2" key="1">
    <citation type="submission" date="2015-01" db="EMBL/GenBank/DDBJ databases">
        <title>Desulfovibrio sp. JC271 draft genome sequence.</title>
        <authorList>
            <person name="Shivani Y."/>
            <person name="Subhash Y."/>
            <person name="Sasikala C."/>
            <person name="Ramana C.V."/>
        </authorList>
    </citation>
    <scope>NUCLEOTIDE SEQUENCE [LARGE SCALE GENOMIC DNA]</scope>
    <source>
        <strain evidence="1 2">JC271</strain>
    </source>
</reference>
<dbReference type="EMBL" id="JXMS01000011">
    <property type="protein sequence ID" value="OBQ52112.1"/>
    <property type="molecule type" value="Genomic_DNA"/>
</dbReference>
<protein>
    <submittedName>
        <fullName evidence="1">Uncharacterized protein</fullName>
    </submittedName>
</protein>
<dbReference type="STRING" id="1560234.SP90_07975"/>
<dbReference type="RefSeq" id="WP_066854349.1">
    <property type="nucleotide sequence ID" value="NZ_JXMS01000011.1"/>
</dbReference>
<evidence type="ECO:0000313" key="1">
    <source>
        <dbReference type="EMBL" id="OBQ52112.1"/>
    </source>
</evidence>
<gene>
    <name evidence="1" type="ORF">SP90_07975</name>
</gene>
<accession>A0A1B7XDH7</accession>
<name>A0A1B7XDH7_9BACT</name>
<evidence type="ECO:0000313" key="2">
    <source>
        <dbReference type="Proteomes" id="UP000091979"/>
    </source>
</evidence>
<dbReference type="PATRIC" id="fig|1560234.3.peg.413"/>
<organism evidence="1 2">
    <name type="scientific">Halodesulfovibrio spirochaetisodalis</name>
    <dbReference type="NCBI Taxonomy" id="1560234"/>
    <lineage>
        <taxon>Bacteria</taxon>
        <taxon>Pseudomonadati</taxon>
        <taxon>Thermodesulfobacteriota</taxon>
        <taxon>Desulfovibrionia</taxon>
        <taxon>Desulfovibrionales</taxon>
        <taxon>Desulfovibrionaceae</taxon>
        <taxon>Halodesulfovibrio</taxon>
    </lineage>
</organism>
<keyword evidence="2" id="KW-1185">Reference proteome</keyword>
<dbReference type="OrthoDB" id="9554360at2"/>
<dbReference type="AlphaFoldDB" id="A0A1B7XDH7"/>
<proteinExistence type="predicted"/>
<comment type="caution">
    <text evidence="1">The sequence shown here is derived from an EMBL/GenBank/DDBJ whole genome shotgun (WGS) entry which is preliminary data.</text>
</comment>
<sequence>MKVHVQETVDLVSAGLRLGVKAYESALRLESAGHNVPGLDEFLRRMTQVHRVADDSGNSSGGSGTPASLEKHPVCFATVASDGSTPVQLKQRR</sequence>